<comment type="caution">
    <text evidence="2">The sequence shown here is derived from an EMBL/GenBank/DDBJ whole genome shotgun (WGS) entry which is preliminary data.</text>
</comment>
<proteinExistence type="predicted"/>
<keyword evidence="3" id="KW-1185">Reference proteome</keyword>
<evidence type="ECO:0000313" key="3">
    <source>
        <dbReference type="Proteomes" id="UP000265520"/>
    </source>
</evidence>
<dbReference type="AlphaFoldDB" id="A0A392RR29"/>
<accession>A0A392RR29</accession>
<sequence>GLAALAIGFMVRALFSAADGMLSIGSSVIPHGAAAGGILSVR</sequence>
<name>A0A392RR29_9FABA</name>
<organism evidence="2 3">
    <name type="scientific">Trifolium medium</name>
    <dbReference type="NCBI Taxonomy" id="97028"/>
    <lineage>
        <taxon>Eukaryota</taxon>
        <taxon>Viridiplantae</taxon>
        <taxon>Streptophyta</taxon>
        <taxon>Embryophyta</taxon>
        <taxon>Tracheophyta</taxon>
        <taxon>Spermatophyta</taxon>
        <taxon>Magnoliopsida</taxon>
        <taxon>eudicotyledons</taxon>
        <taxon>Gunneridae</taxon>
        <taxon>Pentapetalae</taxon>
        <taxon>rosids</taxon>
        <taxon>fabids</taxon>
        <taxon>Fabales</taxon>
        <taxon>Fabaceae</taxon>
        <taxon>Papilionoideae</taxon>
        <taxon>50 kb inversion clade</taxon>
        <taxon>NPAAA clade</taxon>
        <taxon>Hologalegina</taxon>
        <taxon>IRL clade</taxon>
        <taxon>Trifolieae</taxon>
        <taxon>Trifolium</taxon>
    </lineage>
</organism>
<evidence type="ECO:0000256" key="1">
    <source>
        <dbReference type="SAM" id="SignalP"/>
    </source>
</evidence>
<protein>
    <submittedName>
        <fullName evidence="2">Uncharacterized protein</fullName>
    </submittedName>
</protein>
<feature type="signal peptide" evidence="1">
    <location>
        <begin position="1"/>
        <end position="20"/>
    </location>
</feature>
<feature type="non-terminal residue" evidence="2">
    <location>
        <position position="1"/>
    </location>
</feature>
<dbReference type="EMBL" id="LXQA010263572">
    <property type="protein sequence ID" value="MCI39101.1"/>
    <property type="molecule type" value="Genomic_DNA"/>
</dbReference>
<feature type="chain" id="PRO_5017394182" evidence="1">
    <location>
        <begin position="21"/>
        <end position="42"/>
    </location>
</feature>
<dbReference type="Proteomes" id="UP000265520">
    <property type="component" value="Unassembled WGS sequence"/>
</dbReference>
<evidence type="ECO:0000313" key="2">
    <source>
        <dbReference type="EMBL" id="MCI39101.1"/>
    </source>
</evidence>
<keyword evidence="1" id="KW-0732">Signal</keyword>
<reference evidence="2 3" key="1">
    <citation type="journal article" date="2018" name="Front. Plant Sci.">
        <title>Red Clover (Trifolium pratense) and Zigzag Clover (T. medium) - A Picture of Genomic Similarities and Differences.</title>
        <authorList>
            <person name="Dluhosova J."/>
            <person name="Istvanek J."/>
            <person name="Nedelnik J."/>
            <person name="Repkova J."/>
        </authorList>
    </citation>
    <scope>NUCLEOTIDE SEQUENCE [LARGE SCALE GENOMIC DNA]</scope>
    <source>
        <strain evidence="3">cv. 10/8</strain>
        <tissue evidence="2">Leaf</tissue>
    </source>
</reference>